<organism evidence="2 3">
    <name type="scientific">Cellvibrio mixtus</name>
    <dbReference type="NCBI Taxonomy" id="39650"/>
    <lineage>
        <taxon>Bacteria</taxon>
        <taxon>Pseudomonadati</taxon>
        <taxon>Pseudomonadota</taxon>
        <taxon>Gammaproteobacteria</taxon>
        <taxon>Cellvibrionales</taxon>
        <taxon>Cellvibrionaceae</taxon>
        <taxon>Cellvibrio</taxon>
    </lineage>
</organism>
<keyword evidence="1" id="KW-0143">Chaperone</keyword>
<evidence type="ECO:0008006" key="4">
    <source>
        <dbReference type="Google" id="ProtNLM"/>
    </source>
</evidence>
<dbReference type="EMBL" id="NHNI01000001">
    <property type="protein sequence ID" value="OZY85887.1"/>
    <property type="molecule type" value="Genomic_DNA"/>
</dbReference>
<dbReference type="Proteomes" id="UP000216101">
    <property type="component" value="Unassembled WGS sequence"/>
</dbReference>
<evidence type="ECO:0000313" key="3">
    <source>
        <dbReference type="Proteomes" id="UP000216101"/>
    </source>
</evidence>
<dbReference type="Gene3D" id="1.10.287.110">
    <property type="entry name" value="DnaJ domain"/>
    <property type="match status" value="1"/>
</dbReference>
<dbReference type="InterPro" id="IPR036869">
    <property type="entry name" value="J_dom_sf"/>
</dbReference>
<proteinExistence type="predicted"/>
<name>A0A266Q7M1_9GAMM</name>
<protein>
    <recommendedName>
        <fullName evidence="4">J domain-containing protein</fullName>
    </recommendedName>
</protein>
<dbReference type="RefSeq" id="WP_094983690.1">
    <property type="nucleotide sequence ID" value="NZ_NHNI01000001.1"/>
</dbReference>
<dbReference type="AlphaFoldDB" id="A0A266Q7M1"/>
<gene>
    <name evidence="2" type="ORF">CBP51_02290</name>
</gene>
<comment type="caution">
    <text evidence="2">The sequence shown here is derived from an EMBL/GenBank/DDBJ whole genome shotgun (WGS) entry which is preliminary data.</text>
</comment>
<keyword evidence="3" id="KW-1185">Reference proteome</keyword>
<evidence type="ECO:0000313" key="2">
    <source>
        <dbReference type="EMBL" id="OZY85887.1"/>
    </source>
</evidence>
<reference evidence="3" key="1">
    <citation type="submission" date="2017-05" db="EMBL/GenBank/DDBJ databases">
        <authorList>
            <person name="Barney B.M."/>
        </authorList>
    </citation>
    <scope>NUCLEOTIDE SEQUENCE [LARGE SCALE GENOMIC DNA]</scope>
    <source>
        <strain evidence="3">PSBB022</strain>
    </source>
</reference>
<sequence length="87" mass="10211">MEKAPPLDSYFKSKEEKIIFALIYLDGQIRADLLSIKEEMYESKKKGKYWYSRLVKIVHPDHCKHPLASNATAKLNAIYERMSQYAE</sequence>
<evidence type="ECO:0000256" key="1">
    <source>
        <dbReference type="ARBA" id="ARBA00023186"/>
    </source>
</evidence>
<accession>A0A266Q7M1</accession>
<dbReference type="SUPFAM" id="SSF46565">
    <property type="entry name" value="Chaperone J-domain"/>
    <property type="match status" value="1"/>
</dbReference>